<dbReference type="CDD" id="cd16017">
    <property type="entry name" value="LptA"/>
    <property type="match status" value="1"/>
</dbReference>
<comment type="caution">
    <text evidence="11">The sequence shown here is derived from an EMBL/GenBank/DDBJ whole genome shotgun (WGS) entry which is preliminary data.</text>
</comment>
<comment type="subcellular location">
    <subcellularLocation>
        <location evidence="1">Cell inner membrane</location>
        <topology evidence="1">Multi-pass membrane protein</topology>
    </subcellularLocation>
</comment>
<dbReference type="Pfam" id="PF08019">
    <property type="entry name" value="EptA_B_N"/>
    <property type="match status" value="1"/>
</dbReference>
<feature type="domain" description="Phosphoethanolamine transferase N-terminal" evidence="10">
    <location>
        <begin position="56"/>
        <end position="206"/>
    </location>
</feature>
<evidence type="ECO:0000256" key="2">
    <source>
        <dbReference type="ARBA" id="ARBA00022475"/>
    </source>
</evidence>
<evidence type="ECO:0000259" key="9">
    <source>
        <dbReference type="Pfam" id="PF00884"/>
    </source>
</evidence>
<keyword evidence="4 11" id="KW-0808">Transferase</keyword>
<dbReference type="GO" id="GO:0016776">
    <property type="term" value="F:phosphotransferase activity, phosphate group as acceptor"/>
    <property type="evidence" value="ECO:0007669"/>
    <property type="project" value="TreeGrafter"/>
</dbReference>
<evidence type="ECO:0000259" key="10">
    <source>
        <dbReference type="Pfam" id="PF08019"/>
    </source>
</evidence>
<dbReference type="RefSeq" id="WP_371871782.1">
    <property type="nucleotide sequence ID" value="NZ_JACHXD010000032.1"/>
</dbReference>
<keyword evidence="5 8" id="KW-0812">Transmembrane</keyword>
<feature type="transmembrane region" description="Helical" evidence="8">
    <location>
        <begin position="151"/>
        <end position="173"/>
    </location>
</feature>
<protein>
    <submittedName>
        <fullName evidence="11">Lipid A ethanolaminephosphotransferase</fullName>
        <ecNumber evidence="11">2.7.8.-</ecNumber>
    </submittedName>
</protein>
<keyword evidence="7 8" id="KW-0472">Membrane</keyword>
<feature type="transmembrane region" description="Helical" evidence="8">
    <location>
        <begin position="76"/>
        <end position="98"/>
    </location>
</feature>
<evidence type="ECO:0000256" key="3">
    <source>
        <dbReference type="ARBA" id="ARBA00022519"/>
    </source>
</evidence>
<dbReference type="InterPro" id="IPR040423">
    <property type="entry name" value="PEA_transferase"/>
</dbReference>
<evidence type="ECO:0000256" key="6">
    <source>
        <dbReference type="ARBA" id="ARBA00022989"/>
    </source>
</evidence>
<evidence type="ECO:0000256" key="5">
    <source>
        <dbReference type="ARBA" id="ARBA00022692"/>
    </source>
</evidence>
<keyword evidence="3" id="KW-0997">Cell inner membrane</keyword>
<dbReference type="InterPro" id="IPR000917">
    <property type="entry name" value="Sulfatase_N"/>
</dbReference>
<evidence type="ECO:0000256" key="7">
    <source>
        <dbReference type="ARBA" id="ARBA00023136"/>
    </source>
</evidence>
<proteinExistence type="predicted"/>
<dbReference type="InterPro" id="IPR017850">
    <property type="entry name" value="Alkaline_phosphatase_core_sf"/>
</dbReference>
<keyword evidence="6 8" id="KW-1133">Transmembrane helix</keyword>
<dbReference type="EMBL" id="JACHXD010000032">
    <property type="protein sequence ID" value="MBB3122429.1"/>
    <property type="molecule type" value="Genomic_DNA"/>
</dbReference>
<evidence type="ECO:0000256" key="4">
    <source>
        <dbReference type="ARBA" id="ARBA00022679"/>
    </source>
</evidence>
<evidence type="ECO:0000256" key="1">
    <source>
        <dbReference type="ARBA" id="ARBA00004429"/>
    </source>
</evidence>
<evidence type="ECO:0000256" key="8">
    <source>
        <dbReference type="SAM" id="Phobius"/>
    </source>
</evidence>
<dbReference type="Gene3D" id="3.40.720.10">
    <property type="entry name" value="Alkaline Phosphatase, subunit A"/>
    <property type="match status" value="1"/>
</dbReference>
<feature type="domain" description="Sulfatase N-terminal" evidence="9">
    <location>
        <begin position="238"/>
        <end position="529"/>
    </location>
</feature>
<dbReference type="InterPro" id="IPR012549">
    <property type="entry name" value="EptA-like_N"/>
</dbReference>
<evidence type="ECO:0000313" key="12">
    <source>
        <dbReference type="Proteomes" id="UP000541535"/>
    </source>
</evidence>
<dbReference type="NCBIfam" id="NF028537">
    <property type="entry name" value="P_eth_NH2_trans"/>
    <property type="match status" value="1"/>
</dbReference>
<gene>
    <name evidence="11" type="ORF">FHS03_005530</name>
</gene>
<evidence type="ECO:0000313" key="11">
    <source>
        <dbReference type="EMBL" id="MBB3122429.1"/>
    </source>
</evidence>
<dbReference type="InterPro" id="IPR058130">
    <property type="entry name" value="PEA_transf_C"/>
</dbReference>
<name>A0A7W5BFY8_9BURK</name>
<dbReference type="Proteomes" id="UP000541535">
    <property type="component" value="Unassembled WGS sequence"/>
</dbReference>
<dbReference type="SUPFAM" id="SSF53649">
    <property type="entry name" value="Alkaline phosphatase-like"/>
    <property type="match status" value="1"/>
</dbReference>
<dbReference type="GO" id="GO:0005886">
    <property type="term" value="C:plasma membrane"/>
    <property type="evidence" value="ECO:0007669"/>
    <property type="project" value="UniProtKB-SubCell"/>
</dbReference>
<feature type="transmembrane region" description="Helical" evidence="8">
    <location>
        <begin position="49"/>
        <end position="69"/>
    </location>
</feature>
<accession>A0A7W5BFY8</accession>
<dbReference type="EC" id="2.7.8.-" evidence="11"/>
<sequence>MNLKAQPRINAPLFTLLASAFLVLAYNVNFWRAFVQATGGIKLSNLPVYAGSFLVLVCVFNAFLTIVSFRPLIKPVLIFLFLATSALSYFMSQYGIGIDASMVQNVVETDVREAGELFSWKMLLTIALLGVLPSLLVWRTDLRFASIGKGLLIKGGIFCLSLLAAGALLLLLFKTLAPAVREHRELRFLLTPTNMFQATHGYLKRKLAVPTVVASLGTDAKKGMLWSAAGASARRTVTVIVVGETARAMNFSLNGYARETNPQLARQAGLVNFQDVSSCGTATAISVPCVFSAFGREDYSADKARNQEGLLDVLKHAGFDVLWRDNNSGCKGVCDRVRYEDLSQPVAGDPFCNDEECYDERLLQNLPQIIRDAKKDMVIVLHQKGSHGPAYWKRYPKEFAKFTPICQTNELEQCSRESIMAAYDNTILYTDHVLNKTIEVLKAAGADSGVDTSLLYFSDHGESLGEKNMYLHGAPYIISPIEQRHVPMMLWLSDSFRSRFHIDGACLAARGRQEFSHDNVFHSTLGMLNVSTAVYNPKLDLFHACSSGT</sequence>
<dbReference type="PANTHER" id="PTHR30443:SF0">
    <property type="entry name" value="PHOSPHOETHANOLAMINE TRANSFERASE EPTA"/>
    <property type="match status" value="1"/>
</dbReference>
<dbReference type="AlphaFoldDB" id="A0A7W5BFY8"/>
<organism evidence="11 12">
    <name type="scientific">Pseudoduganella violacea</name>
    <dbReference type="NCBI Taxonomy" id="1715466"/>
    <lineage>
        <taxon>Bacteria</taxon>
        <taxon>Pseudomonadati</taxon>
        <taxon>Pseudomonadota</taxon>
        <taxon>Betaproteobacteria</taxon>
        <taxon>Burkholderiales</taxon>
        <taxon>Oxalobacteraceae</taxon>
        <taxon>Telluria group</taxon>
        <taxon>Pseudoduganella</taxon>
    </lineage>
</organism>
<dbReference type="Pfam" id="PF00884">
    <property type="entry name" value="Sulfatase"/>
    <property type="match status" value="1"/>
</dbReference>
<dbReference type="PANTHER" id="PTHR30443">
    <property type="entry name" value="INNER MEMBRANE PROTEIN"/>
    <property type="match status" value="1"/>
</dbReference>
<dbReference type="GO" id="GO:0009244">
    <property type="term" value="P:lipopolysaccharide core region biosynthetic process"/>
    <property type="evidence" value="ECO:0007669"/>
    <property type="project" value="TreeGrafter"/>
</dbReference>
<reference evidence="11 12" key="1">
    <citation type="submission" date="2020-08" db="EMBL/GenBank/DDBJ databases">
        <title>Genomic Encyclopedia of Type Strains, Phase III (KMG-III): the genomes of soil and plant-associated and newly described type strains.</title>
        <authorList>
            <person name="Whitman W."/>
        </authorList>
    </citation>
    <scope>NUCLEOTIDE SEQUENCE [LARGE SCALE GENOMIC DNA]</scope>
    <source>
        <strain evidence="11 12">CECT 8897</strain>
    </source>
</reference>
<keyword evidence="12" id="KW-1185">Reference proteome</keyword>
<keyword evidence="2" id="KW-1003">Cell membrane</keyword>
<feature type="transmembrane region" description="Helical" evidence="8">
    <location>
        <begin position="118"/>
        <end position="139"/>
    </location>
</feature>